<protein>
    <submittedName>
        <fullName evidence="1">Serine/threonine-protein phosphatase 4 regulatory subunit 3</fullName>
    </submittedName>
</protein>
<evidence type="ECO:0000313" key="2">
    <source>
        <dbReference type="Proteomes" id="UP001152531"/>
    </source>
</evidence>
<comment type="caution">
    <text evidence="1">The sequence shown here is derived from an EMBL/GenBank/DDBJ whole genome shotgun (WGS) entry which is preliminary data.</text>
</comment>
<sequence length="851" mass="97493">MGTVVVENKSDVEDSNSMTYNKGVILEPNVEQSPNKSESRTNGSSDDKQSSESTKESSDELITDESTNKDAKKDDKRLAIIPKVHRRVKVYLLKDEAWIDHGTGFCSGDIESDTNKPFFVVRNELDQEEIILKAYLEGQTQYQRQQDTLIVWTDHEGNDIALSFQETEGCADLCEFIIDVQRENYSPEISLYYVIPNTSLDDNGGSSDITQLVAGPITYPPTPSMTNLEEILEIINQCSTSVYTRNCIVNFVVEKDYFSLLLKIFEQSEHDHSLINLYTLSEIIKNLILYSESKIMEDFCSNEDRILGLISILEYDAEFPNQKSCHRDFLFNKAKFKVVISIPPLKDSKAFNIFKKDYYLTFLKDVVLARFIDDQTFSLLNSLIHMNQIAIIEFLKDSQNNDRFLEKLFGYYKDDKNVELKRNGIRLIHQYILLTKNLQSFQRTDFLSLLISNGLFDMIKYALNDDEFSIKILGTDLIVSIIEQDVSLVNSIDGEGIDNFEPPVNYSDKFQKAGDKKFGLKLSDDMTLITLLAQVLLKEKNVGLKMQAFQALKNLLDNNIGKIDENGTIPDFNATSPGSDISTESYFKAFYNGVAPILYKNIIEIANCETIPPKLLDKISSDELLYQQLCELVSFGIITHEKLLSRPFFLKNNIVLGLVKLLGINCKMTLKLSILTCLSNLLSVNDKFIMRYIIKNQVMDYYFEFFKTVNNANNLANSTCLSILEVLNDIRIGKNKSTFKLLIKYIHDNYKDFCLNEIEGVETGKNVISLYDQLDTSNLKINVMDSRDIPTDGDIIEEEDSDSEDDDDDDEFYDDYGEIYEEEVDSYMNEKRLRDDDEDEQPKKRVNDNDI</sequence>
<dbReference type="Proteomes" id="UP001152531">
    <property type="component" value="Unassembled WGS sequence"/>
</dbReference>
<name>A0ACA9Y920_9ASCO</name>
<accession>A0ACA9Y920</accession>
<keyword evidence="2" id="KW-1185">Reference proteome</keyword>
<reference evidence="1" key="1">
    <citation type="submission" date="2022-06" db="EMBL/GenBank/DDBJ databases">
        <authorList>
            <person name="Legras J.-L."/>
            <person name="Devillers H."/>
            <person name="Grondin C."/>
        </authorList>
    </citation>
    <scope>NUCLEOTIDE SEQUENCE</scope>
    <source>
        <strain evidence="1">CLIB 1444</strain>
    </source>
</reference>
<organism evidence="1 2">
    <name type="scientific">[Candida] jaroonii</name>
    <dbReference type="NCBI Taxonomy" id="467808"/>
    <lineage>
        <taxon>Eukaryota</taxon>
        <taxon>Fungi</taxon>
        <taxon>Dikarya</taxon>
        <taxon>Ascomycota</taxon>
        <taxon>Saccharomycotina</taxon>
        <taxon>Pichiomycetes</taxon>
        <taxon>Debaryomycetaceae</taxon>
        <taxon>Yamadazyma</taxon>
    </lineage>
</organism>
<evidence type="ECO:0000313" key="1">
    <source>
        <dbReference type="EMBL" id="CAH6721180.1"/>
    </source>
</evidence>
<gene>
    <name evidence="1" type="ORF">CLIB1444_05S05336</name>
</gene>
<proteinExistence type="predicted"/>
<dbReference type="EMBL" id="CALSDN010000005">
    <property type="protein sequence ID" value="CAH6721180.1"/>
    <property type="molecule type" value="Genomic_DNA"/>
</dbReference>